<comment type="similarity">
    <text evidence="11 12">Belongs to the TonB-dependent receptor family.</text>
</comment>
<keyword evidence="2 11" id="KW-0813">Transport</keyword>
<evidence type="ECO:0000256" key="3">
    <source>
        <dbReference type="ARBA" id="ARBA00022452"/>
    </source>
</evidence>
<evidence type="ECO:0000256" key="6">
    <source>
        <dbReference type="ARBA" id="ARBA00023004"/>
    </source>
</evidence>
<feature type="chain" id="PRO_5046737213" evidence="14">
    <location>
        <begin position="24"/>
        <end position="844"/>
    </location>
</feature>
<evidence type="ECO:0000259" key="15">
    <source>
        <dbReference type="Pfam" id="PF00593"/>
    </source>
</evidence>
<sequence>MNFRVLLAGGVAPLALLSHAAFGAEPAPVADPQNTVPPADVTAGPAEADGAPGDIVVTARRRTENVQTVPIAVSVVDAGRLEAQGTFNISRLTQIQPTLQFYTQNPRNTFINIRGIGAPFGLTNDGFEQGVGIYIDDVYYNRIASATLDFVDVQQIETLRGPQGTLYGKNTTAGAINITTTPPSFDFGGKAEVTLGNLNFKQGKATITGPISDTLAARISASTTSRRGTIYNVTTNSYIQSIDNLGVRGALLWKPRSDLSVTLSGDWNLQDPICCALPFYSYGRTQRAANRQLPALLTYFPGYPRADYPLPNVDPFDRLTDVDAQLAARNEHGGLSAKAVWDLDEGNTITSISAWRYWDWGPANDRDYTGLPIYTKVNNPTKQNQYTQEFRWNHKGSGYDFVIGLFGFHQSIRTSGIQQTGTAASKWLLNPTNALSNNPNVANNLVAVNDIRLDNTSAALFGKLNWDVTEQLVISPGFRVNYDRKKGLYNSVVTGNASDGTRQIVSPVPGSAYYNDPWITQLRGIQASQFFEPTFSAWNLSYDVNVRYKITPDVNVYATYARSFKTGGINLNGVPADANGVPIASAFTIKPEKVDHFEAGFKTQFWDRKATFNVTGFWTEIKDFQASVSNGQLGTVRGYLANADKVRSRGVEADLSLRPSDRFSTYANVAYTDATFEKFCDAPPPPELSGGSSTGIVVTGKCTYTGTIGAPGTPGAVSPPFVDISGSPLPGVSKWAAAWGAEFNLPTPIFGEEGQAYFGYDASYRSSWSSNPSPSIYTNVAGYSLHNFRAGFRTDRFDVFGWVRNAFNQNYVELLLAGTGGNTGLIAGQIGDPRTFGGTIKATF</sequence>
<keyword evidence="17" id="KW-0675">Receptor</keyword>
<reference evidence="17 18" key="1">
    <citation type="submission" date="2020-11" db="EMBL/GenBank/DDBJ databases">
        <title>The genome sequence of Novosphingobium sp. 1Y9A.</title>
        <authorList>
            <person name="Liu Y."/>
        </authorList>
    </citation>
    <scope>NUCLEOTIDE SEQUENCE [LARGE SCALE GENOMIC DNA]</scope>
    <source>
        <strain evidence="17 18">1Y9A</strain>
    </source>
</reference>
<dbReference type="InterPro" id="IPR000531">
    <property type="entry name" value="Beta-barrel_TonB"/>
</dbReference>
<evidence type="ECO:0000256" key="2">
    <source>
        <dbReference type="ARBA" id="ARBA00022448"/>
    </source>
</evidence>
<evidence type="ECO:0000259" key="16">
    <source>
        <dbReference type="Pfam" id="PF07715"/>
    </source>
</evidence>
<evidence type="ECO:0000256" key="7">
    <source>
        <dbReference type="ARBA" id="ARBA00023065"/>
    </source>
</evidence>
<comment type="subcellular location">
    <subcellularLocation>
        <location evidence="1 11">Cell outer membrane</location>
        <topology evidence="1 11">Multi-pass membrane protein</topology>
    </subcellularLocation>
</comment>
<dbReference type="Proteomes" id="UP000600799">
    <property type="component" value="Unassembled WGS sequence"/>
</dbReference>
<proteinExistence type="inferred from homology"/>
<dbReference type="PANTHER" id="PTHR32552:SF81">
    <property type="entry name" value="TONB-DEPENDENT OUTER MEMBRANE RECEPTOR"/>
    <property type="match status" value="1"/>
</dbReference>
<keyword evidence="14" id="KW-0732">Signal</keyword>
<keyword evidence="18" id="KW-1185">Reference proteome</keyword>
<keyword evidence="5 11" id="KW-0812">Transmembrane</keyword>
<dbReference type="InterPro" id="IPR039426">
    <property type="entry name" value="TonB-dep_rcpt-like"/>
</dbReference>
<evidence type="ECO:0000256" key="14">
    <source>
        <dbReference type="SAM" id="SignalP"/>
    </source>
</evidence>
<dbReference type="Pfam" id="PF07715">
    <property type="entry name" value="Plug"/>
    <property type="match status" value="1"/>
</dbReference>
<name>A0ABS0HGW0_9SPHN</name>
<dbReference type="Gene3D" id="2.40.170.20">
    <property type="entry name" value="TonB-dependent receptor, beta-barrel domain"/>
    <property type="match status" value="1"/>
</dbReference>
<dbReference type="PROSITE" id="PS52016">
    <property type="entry name" value="TONB_DEPENDENT_REC_3"/>
    <property type="match status" value="1"/>
</dbReference>
<evidence type="ECO:0000256" key="12">
    <source>
        <dbReference type="RuleBase" id="RU003357"/>
    </source>
</evidence>
<evidence type="ECO:0000256" key="1">
    <source>
        <dbReference type="ARBA" id="ARBA00004571"/>
    </source>
</evidence>
<keyword evidence="9 11" id="KW-0472">Membrane</keyword>
<keyword evidence="8 12" id="KW-0798">TonB box</keyword>
<organism evidence="17 18">
    <name type="scientific">Novosphingobium jiangmenense</name>
    <dbReference type="NCBI Taxonomy" id="2791981"/>
    <lineage>
        <taxon>Bacteria</taxon>
        <taxon>Pseudomonadati</taxon>
        <taxon>Pseudomonadota</taxon>
        <taxon>Alphaproteobacteria</taxon>
        <taxon>Sphingomonadales</taxon>
        <taxon>Sphingomonadaceae</taxon>
        <taxon>Novosphingobium</taxon>
    </lineage>
</organism>
<keyword evidence="3 11" id="KW-1134">Transmembrane beta strand</keyword>
<dbReference type="RefSeq" id="WP_196275800.1">
    <property type="nucleotide sequence ID" value="NZ_JADQDC010000006.1"/>
</dbReference>
<dbReference type="SUPFAM" id="SSF56935">
    <property type="entry name" value="Porins"/>
    <property type="match status" value="1"/>
</dbReference>
<evidence type="ECO:0000256" key="11">
    <source>
        <dbReference type="PROSITE-ProRule" id="PRU01360"/>
    </source>
</evidence>
<evidence type="ECO:0000256" key="10">
    <source>
        <dbReference type="ARBA" id="ARBA00023237"/>
    </source>
</evidence>
<evidence type="ECO:0000256" key="8">
    <source>
        <dbReference type="ARBA" id="ARBA00023077"/>
    </source>
</evidence>
<feature type="region of interest" description="Disordered" evidence="13">
    <location>
        <begin position="28"/>
        <end position="52"/>
    </location>
</feature>
<feature type="domain" description="TonB-dependent receptor-like beta-barrel" evidence="15">
    <location>
        <begin position="299"/>
        <end position="805"/>
    </location>
</feature>
<feature type="domain" description="TonB-dependent receptor plug" evidence="16">
    <location>
        <begin position="66"/>
        <end position="175"/>
    </location>
</feature>
<evidence type="ECO:0000313" key="18">
    <source>
        <dbReference type="Proteomes" id="UP000600799"/>
    </source>
</evidence>
<evidence type="ECO:0000256" key="13">
    <source>
        <dbReference type="SAM" id="MobiDB-lite"/>
    </source>
</evidence>
<evidence type="ECO:0000313" key="17">
    <source>
        <dbReference type="EMBL" id="MBF9151486.1"/>
    </source>
</evidence>
<comment type="caution">
    <text evidence="17">The sequence shown here is derived from an EMBL/GenBank/DDBJ whole genome shotgun (WGS) entry which is preliminary data.</text>
</comment>
<dbReference type="PANTHER" id="PTHR32552">
    <property type="entry name" value="FERRICHROME IRON RECEPTOR-RELATED"/>
    <property type="match status" value="1"/>
</dbReference>
<dbReference type="InterPro" id="IPR012910">
    <property type="entry name" value="Plug_dom"/>
</dbReference>
<feature type="signal peptide" evidence="14">
    <location>
        <begin position="1"/>
        <end position="23"/>
    </location>
</feature>
<evidence type="ECO:0000256" key="5">
    <source>
        <dbReference type="ARBA" id="ARBA00022692"/>
    </source>
</evidence>
<evidence type="ECO:0000256" key="4">
    <source>
        <dbReference type="ARBA" id="ARBA00022496"/>
    </source>
</evidence>
<accession>A0ABS0HGW0</accession>
<feature type="compositionally biased region" description="Low complexity" evidence="13">
    <location>
        <begin position="43"/>
        <end position="52"/>
    </location>
</feature>
<keyword evidence="10 11" id="KW-0998">Cell outer membrane</keyword>
<dbReference type="InterPro" id="IPR036942">
    <property type="entry name" value="Beta-barrel_TonB_sf"/>
</dbReference>
<keyword evidence="6" id="KW-0408">Iron</keyword>
<evidence type="ECO:0000256" key="9">
    <source>
        <dbReference type="ARBA" id="ARBA00023136"/>
    </source>
</evidence>
<dbReference type="EMBL" id="JADQDC010000006">
    <property type="protein sequence ID" value="MBF9151486.1"/>
    <property type="molecule type" value="Genomic_DNA"/>
</dbReference>
<gene>
    <name evidence="17" type="ORF">I2488_10765</name>
</gene>
<protein>
    <submittedName>
        <fullName evidence="17">TonB-dependent receptor</fullName>
    </submittedName>
</protein>
<keyword evidence="7" id="KW-0406">Ion transport</keyword>
<dbReference type="Pfam" id="PF00593">
    <property type="entry name" value="TonB_dep_Rec_b-barrel"/>
    <property type="match status" value="1"/>
</dbReference>
<keyword evidence="4" id="KW-0410">Iron transport</keyword>